<dbReference type="InterPro" id="IPR053927">
    <property type="entry name" value="FlgK_helical"/>
</dbReference>
<dbReference type="GO" id="GO:0009424">
    <property type="term" value="C:bacterial-type flagellum hook"/>
    <property type="evidence" value="ECO:0007669"/>
    <property type="project" value="InterPro"/>
</dbReference>
<keyword evidence="5" id="KW-0964">Secreted</keyword>
<keyword evidence="10" id="KW-0282">Flagellum</keyword>
<feature type="domain" description="Flagellar basal-body/hook protein C-terminal" evidence="7">
    <location>
        <begin position="631"/>
        <end position="668"/>
    </location>
</feature>
<dbReference type="InterPro" id="IPR049119">
    <property type="entry name" value="FlgK_D2-like"/>
</dbReference>
<dbReference type="PANTHER" id="PTHR30033">
    <property type="entry name" value="FLAGELLAR HOOK-ASSOCIATED PROTEIN 1"/>
    <property type="match status" value="1"/>
</dbReference>
<dbReference type="InterPro" id="IPR010930">
    <property type="entry name" value="Flg_bb/hook_C_dom"/>
</dbReference>
<evidence type="ECO:0000256" key="4">
    <source>
        <dbReference type="ARBA" id="ARBA00016244"/>
    </source>
</evidence>
<evidence type="ECO:0000256" key="3">
    <source>
        <dbReference type="ARBA" id="ARBA00009677"/>
    </source>
</evidence>
<evidence type="ECO:0000256" key="1">
    <source>
        <dbReference type="ARBA" id="ARBA00004365"/>
    </source>
</evidence>
<evidence type="ECO:0000256" key="2">
    <source>
        <dbReference type="ARBA" id="ARBA00004613"/>
    </source>
</evidence>
<protein>
    <recommendedName>
        <fullName evidence="4">Flagellar hook-associated protein 1</fullName>
    </recommendedName>
</protein>
<evidence type="ECO:0000256" key="5">
    <source>
        <dbReference type="ARBA" id="ARBA00022525"/>
    </source>
</evidence>
<reference evidence="10 11" key="1">
    <citation type="submission" date="2020-10" db="EMBL/GenBank/DDBJ databases">
        <title>Connecting structure to function with the recovery of over 1000 high-quality activated sludge metagenome-assembled genomes encoding full-length rRNA genes using long-read sequencing.</title>
        <authorList>
            <person name="Singleton C.M."/>
            <person name="Petriglieri F."/>
            <person name="Kristensen J.M."/>
            <person name="Kirkegaard R.H."/>
            <person name="Michaelsen T.Y."/>
            <person name="Andersen M.H."/>
            <person name="Karst S.M."/>
            <person name="Dueholm M.S."/>
            <person name="Nielsen P.H."/>
            <person name="Albertsen M."/>
        </authorList>
    </citation>
    <scope>NUCLEOTIDE SEQUENCE [LARGE SCALE GENOMIC DNA]</scope>
    <source>
        <strain evidence="10">EsbW_18-Q3-R4-48_BATAC.463</strain>
    </source>
</reference>
<evidence type="ECO:0000259" key="9">
    <source>
        <dbReference type="Pfam" id="PF22638"/>
    </source>
</evidence>
<comment type="caution">
    <text evidence="10">The sequence shown here is derived from an EMBL/GenBank/DDBJ whole genome shotgun (WGS) entry which is preliminary data.</text>
</comment>
<dbReference type="PANTHER" id="PTHR30033:SF1">
    <property type="entry name" value="FLAGELLAR HOOK-ASSOCIATED PROTEIN 1"/>
    <property type="match status" value="1"/>
</dbReference>
<gene>
    <name evidence="10" type="primary">flgK</name>
    <name evidence="10" type="ORF">IPJ38_01380</name>
</gene>
<feature type="domain" description="Flagellar hook-associated protein 1 D2-like" evidence="8">
    <location>
        <begin position="372"/>
        <end position="433"/>
    </location>
</feature>
<accession>A0A935K7D2</accession>
<name>A0A935K7D2_9RHOO</name>
<evidence type="ECO:0000259" key="8">
    <source>
        <dbReference type="Pfam" id="PF21158"/>
    </source>
</evidence>
<comment type="subcellular location">
    <subcellularLocation>
        <location evidence="1">Bacterial flagellum</location>
    </subcellularLocation>
    <subcellularLocation>
        <location evidence="2">Secreted</location>
    </subcellularLocation>
</comment>
<dbReference type="Proteomes" id="UP000739411">
    <property type="component" value="Unassembled WGS sequence"/>
</dbReference>
<evidence type="ECO:0000256" key="6">
    <source>
        <dbReference type="ARBA" id="ARBA00023143"/>
    </source>
</evidence>
<dbReference type="Pfam" id="PF06429">
    <property type="entry name" value="Flg_bbr_C"/>
    <property type="match status" value="1"/>
</dbReference>
<dbReference type="NCBIfam" id="TIGR02492">
    <property type="entry name" value="flgK_ends"/>
    <property type="match status" value="1"/>
</dbReference>
<dbReference type="InterPro" id="IPR002371">
    <property type="entry name" value="FlgK"/>
</dbReference>
<proteinExistence type="inferred from homology"/>
<keyword evidence="10" id="KW-0969">Cilium</keyword>
<keyword evidence="6" id="KW-0975">Bacterial flagellum</keyword>
<dbReference type="Pfam" id="PF21158">
    <property type="entry name" value="flgK_1st_1"/>
    <property type="match status" value="1"/>
</dbReference>
<dbReference type="GO" id="GO:0005198">
    <property type="term" value="F:structural molecule activity"/>
    <property type="evidence" value="ECO:0007669"/>
    <property type="project" value="InterPro"/>
</dbReference>
<dbReference type="Pfam" id="PF22638">
    <property type="entry name" value="FlgK_D1"/>
    <property type="match status" value="1"/>
</dbReference>
<sequence length="670" mass="69656">MSTGIFSIGVSGLGAAQLNLLATEHNVVNANTPGYTRQRVVQGTNTAINSGAGAIGQGVHVQTIERMYDKFLTGQVNTAQTVTSSLDAYYSQITQIDAMLADPDAGLSPAMQNFFSGVQQVAANPSSLPARQSMISSAQTMATRFHNLDTRLSELSEQVNGRITGAVSEINSFAAQIADVNQRIVISESGYGQPANDLMDQRDQLINDLNKLIKVTTSTNSDGSYNVFIGNGQQLVVGSNAMEMTATASSADPSKIVVGLKTAGGTQEYPESMIIGGELGGLVKFRSDSLEVAANEMGRVAATLSLTFNAQHALGQDLLGKAGADTGFVGKFFTIPDPKIIANSNNTGSGLLAATFEDPTAPSAPSFSGNFSTKLTNSSYQIQFGAAGAYTITRLSDNQTVSAGTGPGVATFDGVNLNITTNGANGDKFVIKPVTEIGRNIDISTQIAADPRLIAAAAPMKVTPLQSNTGSMTVSQGIAGVGYNNPAVLPLTLTATTATLLTGLSGTTAWRADYADGTFATGTGGGISTNNGAPLAKISFSNMSFDVNGTTALGDKFTFERNVGGVQDGRNAVLFAKLQTQNTVADGTATFQSAYARLVADNGIRTREAKVQLDAQGAILDQAQAARDSLSAVNLDEEAANMIRFQQAYQASSKILEIGSKLFDTILSIG</sequence>
<dbReference type="GO" id="GO:0005576">
    <property type="term" value="C:extracellular region"/>
    <property type="evidence" value="ECO:0007669"/>
    <property type="project" value="UniProtKB-SubCell"/>
</dbReference>
<evidence type="ECO:0000313" key="10">
    <source>
        <dbReference type="EMBL" id="MBK7413955.1"/>
    </source>
</evidence>
<feature type="domain" description="Flagellar hook-associated protein FlgK helical" evidence="9">
    <location>
        <begin position="94"/>
        <end position="325"/>
    </location>
</feature>
<dbReference type="SUPFAM" id="SSF64518">
    <property type="entry name" value="Phase 1 flagellin"/>
    <property type="match status" value="2"/>
</dbReference>
<organism evidence="10 11">
    <name type="scientific">Candidatus Dechloromonas phosphorivorans</name>
    <dbReference type="NCBI Taxonomy" id="2899244"/>
    <lineage>
        <taxon>Bacteria</taxon>
        <taxon>Pseudomonadati</taxon>
        <taxon>Pseudomonadota</taxon>
        <taxon>Betaproteobacteria</taxon>
        <taxon>Rhodocyclales</taxon>
        <taxon>Azonexaceae</taxon>
        <taxon>Dechloromonas</taxon>
    </lineage>
</organism>
<dbReference type="AlphaFoldDB" id="A0A935K7D2"/>
<dbReference type="EMBL" id="JADJMS010000005">
    <property type="protein sequence ID" value="MBK7413955.1"/>
    <property type="molecule type" value="Genomic_DNA"/>
</dbReference>
<evidence type="ECO:0000313" key="11">
    <source>
        <dbReference type="Proteomes" id="UP000739411"/>
    </source>
</evidence>
<dbReference type="GO" id="GO:0044780">
    <property type="term" value="P:bacterial-type flagellum assembly"/>
    <property type="evidence" value="ECO:0007669"/>
    <property type="project" value="InterPro"/>
</dbReference>
<comment type="similarity">
    <text evidence="3">Belongs to the flagella basal body rod proteins family.</text>
</comment>
<dbReference type="PRINTS" id="PR01005">
    <property type="entry name" value="FLGHOOKAP1"/>
</dbReference>
<evidence type="ECO:0000259" key="7">
    <source>
        <dbReference type="Pfam" id="PF06429"/>
    </source>
</evidence>
<keyword evidence="10" id="KW-0966">Cell projection</keyword>